<dbReference type="SUPFAM" id="SSF55961">
    <property type="entry name" value="Bet v1-like"/>
    <property type="match status" value="1"/>
</dbReference>
<gene>
    <name evidence="3" type="ORF">HLB23_04630</name>
</gene>
<name>A0A849BR49_9NOCA</name>
<dbReference type="Pfam" id="PF08327">
    <property type="entry name" value="AHSA1"/>
    <property type="match status" value="1"/>
</dbReference>
<feature type="domain" description="Activator of Hsp90 ATPase homologue 1/2-like C-terminal" evidence="2">
    <location>
        <begin position="13"/>
        <end position="147"/>
    </location>
</feature>
<comment type="similarity">
    <text evidence="1">Belongs to the AHA1 family.</text>
</comment>
<proteinExistence type="inferred from homology"/>
<sequence length="154" mass="17360">MEHGSIERTLYIDATPEVVYEVISNPTHVKQWWPDDADFASTPGAVGELIWGDRTTPDAQIVPLTVVDAQPHTLFSFRWIHPADEPAAAGNSLFVTFELTPSGAGTTVRMTETGFREMGWEIAVLDKEYHEHIEGWDHFLPQLGEYAQRLVARR</sequence>
<dbReference type="RefSeq" id="WP_067526871.1">
    <property type="nucleotide sequence ID" value="NZ_JABELX010000001.1"/>
</dbReference>
<dbReference type="AlphaFoldDB" id="A0A849BR49"/>
<dbReference type="InterPro" id="IPR013538">
    <property type="entry name" value="ASHA1/2-like_C"/>
</dbReference>
<accession>A0A849BR49</accession>
<protein>
    <submittedName>
        <fullName evidence="3">Polyketide cyclase</fullName>
    </submittedName>
</protein>
<keyword evidence="4" id="KW-1185">Reference proteome</keyword>
<evidence type="ECO:0000313" key="4">
    <source>
        <dbReference type="Proteomes" id="UP000586827"/>
    </source>
</evidence>
<evidence type="ECO:0000256" key="1">
    <source>
        <dbReference type="ARBA" id="ARBA00006817"/>
    </source>
</evidence>
<evidence type="ECO:0000313" key="3">
    <source>
        <dbReference type="EMBL" id="NNH69162.1"/>
    </source>
</evidence>
<dbReference type="Proteomes" id="UP000586827">
    <property type="component" value="Unassembled WGS sequence"/>
</dbReference>
<dbReference type="Gene3D" id="3.30.530.20">
    <property type="match status" value="1"/>
</dbReference>
<organism evidence="3 4">
    <name type="scientific">Nocardia uniformis</name>
    <dbReference type="NCBI Taxonomy" id="53432"/>
    <lineage>
        <taxon>Bacteria</taxon>
        <taxon>Bacillati</taxon>
        <taxon>Actinomycetota</taxon>
        <taxon>Actinomycetes</taxon>
        <taxon>Mycobacteriales</taxon>
        <taxon>Nocardiaceae</taxon>
        <taxon>Nocardia</taxon>
    </lineage>
</organism>
<comment type="caution">
    <text evidence="3">The sequence shown here is derived from an EMBL/GenBank/DDBJ whole genome shotgun (WGS) entry which is preliminary data.</text>
</comment>
<evidence type="ECO:0000259" key="2">
    <source>
        <dbReference type="Pfam" id="PF08327"/>
    </source>
</evidence>
<dbReference type="EMBL" id="JABELX010000001">
    <property type="protein sequence ID" value="NNH69162.1"/>
    <property type="molecule type" value="Genomic_DNA"/>
</dbReference>
<dbReference type="InterPro" id="IPR023393">
    <property type="entry name" value="START-like_dom_sf"/>
</dbReference>
<reference evidence="3 4" key="1">
    <citation type="submission" date="2020-05" db="EMBL/GenBank/DDBJ databases">
        <title>MicrobeNet Type strains.</title>
        <authorList>
            <person name="Nicholson A.C."/>
        </authorList>
    </citation>
    <scope>NUCLEOTIDE SEQUENCE [LARGE SCALE GENOMIC DNA]</scope>
    <source>
        <strain evidence="3 4">JCM 3224</strain>
    </source>
</reference>